<evidence type="ECO:0008006" key="9">
    <source>
        <dbReference type="Google" id="ProtNLM"/>
    </source>
</evidence>
<evidence type="ECO:0000259" key="4">
    <source>
        <dbReference type="Pfam" id="PF19290"/>
    </source>
</evidence>
<evidence type="ECO:0000313" key="5">
    <source>
        <dbReference type="EMBL" id="KRP58735.1"/>
    </source>
</evidence>
<evidence type="ECO:0000256" key="1">
    <source>
        <dbReference type="ARBA" id="ARBA00005836"/>
    </source>
</evidence>
<evidence type="ECO:0000259" key="3">
    <source>
        <dbReference type="Pfam" id="PF19289"/>
    </source>
</evidence>
<dbReference type="GO" id="GO:0008237">
    <property type="term" value="F:metallopeptidase activity"/>
    <property type="evidence" value="ECO:0007669"/>
    <property type="project" value="InterPro"/>
</dbReference>
<evidence type="ECO:0000259" key="2">
    <source>
        <dbReference type="Pfam" id="PF01523"/>
    </source>
</evidence>
<proteinExistence type="inferred from homology"/>
<dbReference type="AlphaFoldDB" id="A0A0R2ZCX9"/>
<dbReference type="InterPro" id="IPR036059">
    <property type="entry name" value="TldD/PmbA_sf"/>
</dbReference>
<keyword evidence="8" id="KW-1185">Reference proteome</keyword>
<feature type="domain" description="Metalloprotease TldD/E C-terminal" evidence="3">
    <location>
        <begin position="236"/>
        <end position="447"/>
    </location>
</feature>
<accession>A0A0R2ZCX9</accession>
<feature type="domain" description="Metalloprotease TldD/E central" evidence="4">
    <location>
        <begin position="123"/>
        <end position="225"/>
    </location>
</feature>
<dbReference type="EMBL" id="JYLK01000013">
    <property type="protein sequence ID" value="KRP58735.1"/>
    <property type="molecule type" value="Genomic_DNA"/>
</dbReference>
<comment type="similarity">
    <text evidence="1">Belongs to the peptidase U62 family.</text>
</comment>
<dbReference type="GO" id="GO:0005829">
    <property type="term" value="C:cytosol"/>
    <property type="evidence" value="ECO:0007669"/>
    <property type="project" value="TreeGrafter"/>
</dbReference>
<dbReference type="InterPro" id="IPR045569">
    <property type="entry name" value="Metalloprtase-TldD/E_C"/>
</dbReference>
<dbReference type="SUPFAM" id="SSF111283">
    <property type="entry name" value="Putative modulator of DNA gyrase, PmbA/TldD"/>
    <property type="match status" value="1"/>
</dbReference>
<dbReference type="OrthoDB" id="9803618at2"/>
<dbReference type="RefSeq" id="WP_057009316.1">
    <property type="nucleotide sequence ID" value="NZ_JYLK01000013.1"/>
</dbReference>
<sequence>MTAAFSNSPTYLAELAEQILKLARSQGASHAQVSLSQSRGLSLSMRQSRVQSRVRETHSGYSLTVFMGKHQGSVNSTDLNPNTLSQSVKAACAIARYTGEDAAAGPARSEQLCSPDSDLNLFHPWDIDEDQAVGLAQRLESGLESAGGSVQSEGVWVNSHQSYFLLATSEGFNQGVAKSQHSLGASALARNDQYSERDHWSESATDARNLPSVEQIGMNAGRGAAAYLNQGALSSRRCAVLFDPRTATSLIGHFIQAISSQALYTNATFLKDQLGQPVMSDHLRLYEDPYLAGGNASKNFDSDGIAPQQRYLVEDGVLKGYLLSLYGARRLGMEPTGNGFGPGNLLLSSHSTGADDDLPAMLRKLGTGLLVTSLAGNGVRLISGDYSRGARGFWVENGEIQHAVTGITIAANLKEMLKGIVAVGSDVVCQGPFSTGSILIEQMQISGQ</sequence>
<evidence type="ECO:0000313" key="7">
    <source>
        <dbReference type="Proteomes" id="UP000052019"/>
    </source>
</evidence>
<dbReference type="PATRIC" id="fig|200450.4.peg.619"/>
<dbReference type="InterPro" id="IPR035068">
    <property type="entry name" value="TldD/PmbA_N"/>
</dbReference>
<dbReference type="InterPro" id="IPR002510">
    <property type="entry name" value="Metalloprtase-TldD/E_N"/>
</dbReference>
<reference evidence="5 7" key="1">
    <citation type="submission" date="2015-02" db="EMBL/GenBank/DDBJ databases">
        <title>Two Pseudomonas sp. nov. isolated from raw milk.</title>
        <authorList>
            <person name="Wenning M."/>
            <person name="von Neubeck M."/>
            <person name="Huptas C."/>
            <person name="Scherer S."/>
        </authorList>
    </citation>
    <scope>NUCLEOTIDE SEQUENCE [LARGE SCALE GENOMIC DNA]</scope>
    <source>
        <strain evidence="5 7">DSM 14937</strain>
    </source>
</reference>
<dbReference type="Pfam" id="PF01523">
    <property type="entry name" value="PmbA_TldD_1st"/>
    <property type="match status" value="1"/>
</dbReference>
<dbReference type="Proteomes" id="UP000052019">
    <property type="component" value="Unassembled WGS sequence"/>
</dbReference>
<evidence type="ECO:0000313" key="8">
    <source>
        <dbReference type="Proteomes" id="UP000183126"/>
    </source>
</evidence>
<dbReference type="Gene3D" id="3.30.2290.10">
    <property type="entry name" value="PmbA/TldD superfamily"/>
    <property type="match status" value="1"/>
</dbReference>
<dbReference type="EMBL" id="LT629760">
    <property type="protein sequence ID" value="SDS94328.1"/>
    <property type="molecule type" value="Genomic_DNA"/>
</dbReference>
<organism evidence="5 7">
    <name type="scientific">Pseudomonas trivialis</name>
    <dbReference type="NCBI Taxonomy" id="200450"/>
    <lineage>
        <taxon>Bacteria</taxon>
        <taxon>Pseudomonadati</taxon>
        <taxon>Pseudomonadota</taxon>
        <taxon>Gammaproteobacteria</taxon>
        <taxon>Pseudomonadales</taxon>
        <taxon>Pseudomonadaceae</taxon>
        <taxon>Pseudomonas</taxon>
    </lineage>
</organism>
<dbReference type="InterPro" id="IPR045570">
    <property type="entry name" value="Metalloprtase-TldD/E_cen_dom"/>
</dbReference>
<dbReference type="Proteomes" id="UP000183126">
    <property type="component" value="Chromosome I"/>
</dbReference>
<feature type="domain" description="Metalloprotease TldD/E N-terminal" evidence="2">
    <location>
        <begin position="31"/>
        <end position="95"/>
    </location>
</feature>
<protein>
    <recommendedName>
        <fullName evidence="9">Peptidase PmbA</fullName>
    </recommendedName>
</protein>
<dbReference type="Pfam" id="PF19290">
    <property type="entry name" value="PmbA_TldD_2nd"/>
    <property type="match status" value="1"/>
</dbReference>
<dbReference type="GO" id="GO:0006508">
    <property type="term" value="P:proteolysis"/>
    <property type="evidence" value="ECO:0007669"/>
    <property type="project" value="InterPro"/>
</dbReference>
<reference evidence="6 8" key="2">
    <citation type="submission" date="2016-10" db="EMBL/GenBank/DDBJ databases">
        <authorList>
            <person name="Varghese N."/>
            <person name="Submissions S."/>
        </authorList>
    </citation>
    <scope>NUCLEOTIDE SEQUENCE [LARGE SCALE GENOMIC DNA]</scope>
    <source>
        <strain evidence="6 8">BS3111</strain>
    </source>
</reference>
<name>A0A0R2ZCX9_9PSED</name>
<dbReference type="InterPro" id="IPR047657">
    <property type="entry name" value="PmbA"/>
</dbReference>
<dbReference type="Pfam" id="PF19289">
    <property type="entry name" value="PmbA_TldD_3rd"/>
    <property type="match status" value="1"/>
</dbReference>
<dbReference type="PANTHER" id="PTHR43421:SF1">
    <property type="entry name" value="METALLOPROTEASE PMBA"/>
    <property type="match status" value="1"/>
</dbReference>
<evidence type="ECO:0000313" key="6">
    <source>
        <dbReference type="EMBL" id="SDS94328.1"/>
    </source>
</evidence>
<dbReference type="PANTHER" id="PTHR43421">
    <property type="entry name" value="METALLOPROTEASE PMBA"/>
    <property type="match status" value="1"/>
</dbReference>
<gene>
    <name evidence="6" type="ORF">SAMN04490205_4174</name>
    <name evidence="5" type="ORF">TU79_18435</name>
</gene>